<protein>
    <recommendedName>
        <fullName evidence="4">Lipoprotein</fullName>
    </recommendedName>
</protein>
<reference evidence="2 3" key="1">
    <citation type="submission" date="2023-10" db="EMBL/GenBank/DDBJ databases">
        <title>Two novel species belonging to the OM43/NOR5 clade.</title>
        <authorList>
            <person name="Park M."/>
        </authorList>
    </citation>
    <scope>NUCLEOTIDE SEQUENCE [LARGE SCALE GENOMIC DNA]</scope>
    <source>
        <strain evidence="2 3">IMCC45268</strain>
    </source>
</reference>
<evidence type="ECO:0000256" key="1">
    <source>
        <dbReference type="SAM" id="SignalP"/>
    </source>
</evidence>
<organism evidence="2 3">
    <name type="scientific">Congregibacter brevis</name>
    <dbReference type="NCBI Taxonomy" id="3081201"/>
    <lineage>
        <taxon>Bacteria</taxon>
        <taxon>Pseudomonadati</taxon>
        <taxon>Pseudomonadota</taxon>
        <taxon>Gammaproteobacteria</taxon>
        <taxon>Cellvibrionales</taxon>
        <taxon>Halieaceae</taxon>
        <taxon>Congregibacter</taxon>
    </lineage>
</organism>
<dbReference type="PROSITE" id="PS51257">
    <property type="entry name" value="PROKAR_LIPOPROTEIN"/>
    <property type="match status" value="1"/>
</dbReference>
<evidence type="ECO:0008006" key="4">
    <source>
        <dbReference type="Google" id="ProtNLM"/>
    </source>
</evidence>
<sequence length="146" mass="15998">MKQFFVAMSLLLLAACVNTDYTGKSYPPTTSVDVYYSVGDVKRDFEVMGLITATALEGWDSDQMIEELRTQAMAKGADGLVIQGVHTDVIGSTTSTSGKSKSEPKWVVTEDGKLKDVSSSSDKYNEYSVTTETKEKVIDAELVKYQ</sequence>
<keyword evidence="1" id="KW-0732">Signal</keyword>
<proteinExistence type="predicted"/>
<name>A0ABZ0IHJ7_9GAMM</name>
<keyword evidence="3" id="KW-1185">Reference proteome</keyword>
<dbReference type="RefSeq" id="WP_407329852.1">
    <property type="nucleotide sequence ID" value="NZ_CP136865.1"/>
</dbReference>
<evidence type="ECO:0000313" key="3">
    <source>
        <dbReference type="Proteomes" id="UP001626549"/>
    </source>
</evidence>
<feature type="chain" id="PRO_5047195767" description="Lipoprotein" evidence="1">
    <location>
        <begin position="20"/>
        <end position="146"/>
    </location>
</feature>
<evidence type="ECO:0000313" key="2">
    <source>
        <dbReference type="EMBL" id="WOJ98493.1"/>
    </source>
</evidence>
<gene>
    <name evidence="2" type="ORF">R0137_07955</name>
</gene>
<dbReference type="EMBL" id="CP136865">
    <property type="protein sequence ID" value="WOJ98493.1"/>
    <property type="molecule type" value="Genomic_DNA"/>
</dbReference>
<accession>A0ABZ0IHJ7</accession>
<feature type="signal peptide" evidence="1">
    <location>
        <begin position="1"/>
        <end position="19"/>
    </location>
</feature>
<dbReference type="Proteomes" id="UP001626549">
    <property type="component" value="Chromosome"/>
</dbReference>